<accession>A0ABP3PTM3</accession>
<gene>
    <name evidence="1" type="ORF">GCM10010390_90810</name>
</gene>
<comment type="caution">
    <text evidence="1">The sequence shown here is derived from an EMBL/GenBank/DDBJ whole genome shotgun (WGS) entry which is preliminary data.</text>
</comment>
<evidence type="ECO:0000313" key="2">
    <source>
        <dbReference type="Proteomes" id="UP001501576"/>
    </source>
</evidence>
<dbReference type="Proteomes" id="UP001501576">
    <property type="component" value="Unassembled WGS sequence"/>
</dbReference>
<reference evidence="2" key="1">
    <citation type="journal article" date="2019" name="Int. J. Syst. Evol. Microbiol.">
        <title>The Global Catalogue of Microorganisms (GCM) 10K type strain sequencing project: providing services to taxonomists for standard genome sequencing and annotation.</title>
        <authorList>
            <consortium name="The Broad Institute Genomics Platform"/>
            <consortium name="The Broad Institute Genome Sequencing Center for Infectious Disease"/>
            <person name="Wu L."/>
            <person name="Ma J."/>
        </authorList>
    </citation>
    <scope>NUCLEOTIDE SEQUENCE [LARGE SCALE GENOMIC DNA]</scope>
    <source>
        <strain evidence="2">JCM 5052</strain>
    </source>
</reference>
<name>A0ABP3PTM3_9ACTN</name>
<keyword evidence="2" id="KW-1185">Reference proteome</keyword>
<proteinExistence type="predicted"/>
<sequence>MKLTPAQAALFRECIALTVEAHGGDTITELCTGSPRRELENITKEVGHVPENASGTCTFTLRQLHSIYASITHAVVALPSEEAFHIRIGFYRENAIALANSMKSAVHDCMRSDP</sequence>
<dbReference type="EMBL" id="BAAABZ010000090">
    <property type="protein sequence ID" value="GAA0573505.1"/>
    <property type="molecule type" value="Genomic_DNA"/>
</dbReference>
<protein>
    <submittedName>
        <fullName evidence="1">Uncharacterized protein</fullName>
    </submittedName>
</protein>
<evidence type="ECO:0000313" key="1">
    <source>
        <dbReference type="EMBL" id="GAA0573505.1"/>
    </source>
</evidence>
<organism evidence="1 2">
    <name type="scientific">Streptomyces mordarskii</name>
    <dbReference type="NCBI Taxonomy" id="1226758"/>
    <lineage>
        <taxon>Bacteria</taxon>
        <taxon>Bacillati</taxon>
        <taxon>Actinomycetota</taxon>
        <taxon>Actinomycetes</taxon>
        <taxon>Kitasatosporales</taxon>
        <taxon>Streptomycetaceae</taxon>
        <taxon>Streptomyces</taxon>
    </lineage>
</organism>